<protein>
    <submittedName>
        <fullName evidence="2">ANK_REP_REGION domain-containing protein</fullName>
    </submittedName>
</protein>
<accession>A0A1I8FJH8</accession>
<reference evidence="2" key="1">
    <citation type="submission" date="2016-11" db="UniProtKB">
        <authorList>
            <consortium name="WormBaseParasite"/>
        </authorList>
    </citation>
    <scope>IDENTIFICATION</scope>
</reference>
<name>A0A1I8FJH8_9PLAT</name>
<dbReference type="WBParaSite" id="maker-unitig_36535-snap-gene-0.1-mRNA-1">
    <property type="protein sequence ID" value="maker-unitig_36535-snap-gene-0.1-mRNA-1"/>
    <property type="gene ID" value="maker-unitig_36535-snap-gene-0.1"/>
</dbReference>
<keyword evidence="1" id="KW-1185">Reference proteome</keyword>
<evidence type="ECO:0000313" key="2">
    <source>
        <dbReference type="WBParaSite" id="maker-unitig_36535-snap-gene-0.1-mRNA-1"/>
    </source>
</evidence>
<dbReference type="Proteomes" id="UP000095280">
    <property type="component" value="Unplaced"/>
</dbReference>
<proteinExistence type="predicted"/>
<sequence length="141" mass="15179">SHPPAPDSKLKATAAIQLEYASASPLWIHIGTHLATATFRRSNERQCKPLPRHHRLTESLLLAAQQEGAAPAPFASARSRGPRELVGPAAKRFPLQLRRGLRALRGGSAFNHVDCMAAVTAAQLHVRGRGVQVHLRAGAPQ</sequence>
<organism evidence="1 2">
    <name type="scientific">Macrostomum lignano</name>
    <dbReference type="NCBI Taxonomy" id="282301"/>
    <lineage>
        <taxon>Eukaryota</taxon>
        <taxon>Metazoa</taxon>
        <taxon>Spiralia</taxon>
        <taxon>Lophotrochozoa</taxon>
        <taxon>Platyhelminthes</taxon>
        <taxon>Rhabditophora</taxon>
        <taxon>Macrostomorpha</taxon>
        <taxon>Macrostomida</taxon>
        <taxon>Macrostomidae</taxon>
        <taxon>Macrostomum</taxon>
    </lineage>
</organism>
<evidence type="ECO:0000313" key="1">
    <source>
        <dbReference type="Proteomes" id="UP000095280"/>
    </source>
</evidence>
<dbReference type="AlphaFoldDB" id="A0A1I8FJH8"/>